<keyword evidence="3" id="KW-1185">Reference proteome</keyword>
<feature type="compositionally biased region" description="Polar residues" evidence="1">
    <location>
        <begin position="179"/>
        <end position="193"/>
    </location>
</feature>
<sequence length="273" mass="29149">MLTSLIRFRDRKANRIIIISGKGLGLGQVMSSFAGCRIEALPPVNEPHSAMSHMAASISPNGTWLLGFLAPSKSIVKSTKGTRYPVAFGNLCAMEALCLLCSVDVCVRIPDSLPRFLECPKAAAFWDAAMRSGSESANASDARLPIASSLMRDALRLHAVSTFHHPCPRPTPIPTTTTARQESGDTSEALTSAPSGTAAEGILQSLQDRELQLRTTGRAGCVNQFSGSRGGCDAARLSLPDRICPQALELSRVSSFTVVRCAMCDVLPTYVRL</sequence>
<accession>A0A8H4W8P7</accession>
<feature type="region of interest" description="Disordered" evidence="1">
    <location>
        <begin position="168"/>
        <end position="193"/>
    </location>
</feature>
<evidence type="ECO:0000256" key="1">
    <source>
        <dbReference type="SAM" id="MobiDB-lite"/>
    </source>
</evidence>
<name>A0A8H4W8P7_9HELO</name>
<dbReference type="EMBL" id="JAAMPI010000023">
    <property type="protein sequence ID" value="KAF4637451.1"/>
    <property type="molecule type" value="Genomic_DNA"/>
</dbReference>
<evidence type="ECO:0000313" key="2">
    <source>
        <dbReference type="EMBL" id="KAF4637451.1"/>
    </source>
</evidence>
<evidence type="ECO:0000313" key="3">
    <source>
        <dbReference type="Proteomes" id="UP000566819"/>
    </source>
</evidence>
<dbReference type="Proteomes" id="UP000566819">
    <property type="component" value="Unassembled WGS sequence"/>
</dbReference>
<protein>
    <submittedName>
        <fullName evidence="2">Uncharacterized protein</fullName>
    </submittedName>
</protein>
<comment type="caution">
    <text evidence="2">The sequence shown here is derived from an EMBL/GenBank/DDBJ whole genome shotgun (WGS) entry which is preliminary data.</text>
</comment>
<organism evidence="2 3">
    <name type="scientific">Cudoniella acicularis</name>
    <dbReference type="NCBI Taxonomy" id="354080"/>
    <lineage>
        <taxon>Eukaryota</taxon>
        <taxon>Fungi</taxon>
        <taxon>Dikarya</taxon>
        <taxon>Ascomycota</taxon>
        <taxon>Pezizomycotina</taxon>
        <taxon>Leotiomycetes</taxon>
        <taxon>Helotiales</taxon>
        <taxon>Tricladiaceae</taxon>
        <taxon>Cudoniella</taxon>
    </lineage>
</organism>
<reference evidence="2 3" key="1">
    <citation type="submission" date="2020-03" db="EMBL/GenBank/DDBJ databases">
        <title>Draft Genome Sequence of Cudoniella acicularis.</title>
        <authorList>
            <person name="Buettner E."/>
            <person name="Kellner H."/>
        </authorList>
    </citation>
    <scope>NUCLEOTIDE SEQUENCE [LARGE SCALE GENOMIC DNA]</scope>
    <source>
        <strain evidence="2 3">DSM 108380</strain>
    </source>
</reference>
<gene>
    <name evidence="2" type="ORF">G7Y89_g657</name>
</gene>
<proteinExistence type="predicted"/>
<dbReference type="AlphaFoldDB" id="A0A8H4W8P7"/>